<keyword evidence="4" id="KW-1185">Reference proteome</keyword>
<feature type="region of interest" description="Disordered" evidence="1">
    <location>
        <begin position="1"/>
        <end position="97"/>
    </location>
</feature>
<protein>
    <recommendedName>
        <fullName evidence="2">C2H2-type domain-containing protein</fullName>
    </recommendedName>
</protein>
<sequence>MDSSSPVSCLFSDGSIHPSPRARVKKPHIANDNRRHAAYYPSKASLLGAKRRRSEPVPSPAPTPVPLFDEEESTWEFSAPRQAPSLSSSSSSSCESSGSRNSAAQLIALEYRLRHLEPDGAWARDDFCDFEYVSVYPPSPKGSEYNSISLTKKPILHDEAVTVMKSHHPGPDSRVVCQRPGCRETLEGFKDLMYHLHLHDANERSVTCPHCNGYFDSQRELSMHDCRRRPHSAPGSPVRDGFLRVLNKIVSHI</sequence>
<evidence type="ECO:0000313" key="3">
    <source>
        <dbReference type="EMBL" id="CAA7269531.1"/>
    </source>
</evidence>
<organism evidence="3 4">
    <name type="scientific">Cyclocybe aegerita</name>
    <name type="common">Black poplar mushroom</name>
    <name type="synonym">Agrocybe aegerita</name>
    <dbReference type="NCBI Taxonomy" id="1973307"/>
    <lineage>
        <taxon>Eukaryota</taxon>
        <taxon>Fungi</taxon>
        <taxon>Dikarya</taxon>
        <taxon>Basidiomycota</taxon>
        <taxon>Agaricomycotina</taxon>
        <taxon>Agaricomycetes</taxon>
        <taxon>Agaricomycetidae</taxon>
        <taxon>Agaricales</taxon>
        <taxon>Agaricineae</taxon>
        <taxon>Bolbitiaceae</taxon>
        <taxon>Cyclocybe</taxon>
    </lineage>
</organism>
<evidence type="ECO:0000313" key="4">
    <source>
        <dbReference type="Proteomes" id="UP000467700"/>
    </source>
</evidence>
<evidence type="ECO:0000259" key="2">
    <source>
        <dbReference type="PROSITE" id="PS00028"/>
    </source>
</evidence>
<dbReference type="OrthoDB" id="3258262at2759"/>
<dbReference type="EMBL" id="CACVBS010000079">
    <property type="protein sequence ID" value="CAA7269531.1"/>
    <property type="molecule type" value="Genomic_DNA"/>
</dbReference>
<reference evidence="3 4" key="1">
    <citation type="submission" date="2020-01" db="EMBL/GenBank/DDBJ databases">
        <authorList>
            <person name="Gupta K D."/>
        </authorList>
    </citation>
    <scope>NUCLEOTIDE SEQUENCE [LARGE SCALE GENOMIC DNA]</scope>
</reference>
<feature type="domain" description="C2H2-type" evidence="2">
    <location>
        <begin position="177"/>
        <end position="199"/>
    </location>
</feature>
<name>A0A8S0XZC1_CYCAE</name>
<feature type="compositionally biased region" description="Low complexity" evidence="1">
    <location>
        <begin position="85"/>
        <end position="97"/>
    </location>
</feature>
<proteinExistence type="predicted"/>
<dbReference type="AlphaFoldDB" id="A0A8S0XZC1"/>
<comment type="caution">
    <text evidence="3">The sequence shown here is derived from an EMBL/GenBank/DDBJ whole genome shotgun (WGS) entry which is preliminary data.</text>
</comment>
<dbReference type="PROSITE" id="PS00028">
    <property type="entry name" value="ZINC_FINGER_C2H2_1"/>
    <property type="match status" value="1"/>
</dbReference>
<dbReference type="Proteomes" id="UP000467700">
    <property type="component" value="Unassembled WGS sequence"/>
</dbReference>
<evidence type="ECO:0000256" key="1">
    <source>
        <dbReference type="SAM" id="MobiDB-lite"/>
    </source>
</evidence>
<accession>A0A8S0XZC1</accession>
<dbReference type="InterPro" id="IPR013087">
    <property type="entry name" value="Znf_C2H2_type"/>
</dbReference>
<gene>
    <name evidence="3" type="ORF">AAE3_LOCUS11723</name>
</gene>